<dbReference type="PANTHER" id="PTHR15615">
    <property type="match status" value="1"/>
</dbReference>
<dbReference type="EMBL" id="JBFMKM010000002">
    <property type="protein sequence ID" value="KAL1311481.1"/>
    <property type="molecule type" value="Genomic_DNA"/>
</dbReference>
<evidence type="ECO:0008006" key="4">
    <source>
        <dbReference type="Google" id="ProtNLM"/>
    </source>
</evidence>
<dbReference type="Pfam" id="PF08613">
    <property type="entry name" value="Cyclin"/>
    <property type="match status" value="1"/>
</dbReference>
<protein>
    <recommendedName>
        <fullName evidence="4">Cyclin</fullName>
    </recommendedName>
</protein>
<feature type="region of interest" description="Disordered" evidence="1">
    <location>
        <begin position="1"/>
        <end position="47"/>
    </location>
</feature>
<evidence type="ECO:0000256" key="1">
    <source>
        <dbReference type="SAM" id="MobiDB-lite"/>
    </source>
</evidence>
<dbReference type="Gene3D" id="1.10.472.10">
    <property type="entry name" value="Cyclin-like"/>
    <property type="match status" value="1"/>
</dbReference>
<keyword evidence="3" id="KW-1185">Reference proteome</keyword>
<gene>
    <name evidence="2" type="ORF">AAFC00_004422</name>
</gene>
<dbReference type="CDD" id="cd20558">
    <property type="entry name" value="CYCLIN_ScPCL7-like"/>
    <property type="match status" value="1"/>
</dbReference>
<feature type="compositionally biased region" description="Pro residues" evidence="1">
    <location>
        <begin position="84"/>
        <end position="100"/>
    </location>
</feature>
<dbReference type="GeneID" id="95978122"/>
<proteinExistence type="predicted"/>
<dbReference type="RefSeq" id="XP_069204330.1">
    <property type="nucleotide sequence ID" value="XM_069344063.1"/>
</dbReference>
<dbReference type="SUPFAM" id="SSF47954">
    <property type="entry name" value="Cyclin-like"/>
    <property type="match status" value="1"/>
</dbReference>
<dbReference type="PANTHER" id="PTHR15615:SF32">
    <property type="entry name" value="PROTEIN KINASE COMPLEX COMPONENT, PUTATIVE (AFU_ORTHOLOGUE AFUA_2G07660)-RELATED"/>
    <property type="match status" value="1"/>
</dbReference>
<organism evidence="2 3">
    <name type="scientific">Neodothiora populina</name>
    <dbReference type="NCBI Taxonomy" id="2781224"/>
    <lineage>
        <taxon>Eukaryota</taxon>
        <taxon>Fungi</taxon>
        <taxon>Dikarya</taxon>
        <taxon>Ascomycota</taxon>
        <taxon>Pezizomycotina</taxon>
        <taxon>Dothideomycetes</taxon>
        <taxon>Dothideomycetidae</taxon>
        <taxon>Dothideales</taxon>
        <taxon>Dothioraceae</taxon>
        <taxon>Neodothiora</taxon>
    </lineage>
</organism>
<evidence type="ECO:0000313" key="2">
    <source>
        <dbReference type="EMBL" id="KAL1311481.1"/>
    </source>
</evidence>
<comment type="caution">
    <text evidence="2">The sequence shown here is derived from an EMBL/GenBank/DDBJ whole genome shotgun (WGS) entry which is preliminary data.</text>
</comment>
<feature type="compositionally biased region" description="Basic and acidic residues" evidence="1">
    <location>
        <begin position="24"/>
        <end position="33"/>
    </location>
</feature>
<dbReference type="InterPro" id="IPR013922">
    <property type="entry name" value="Cyclin_PHO80-like"/>
</dbReference>
<accession>A0ABR3PPK2</accession>
<dbReference type="Proteomes" id="UP001562354">
    <property type="component" value="Unassembled WGS sequence"/>
</dbReference>
<name>A0ABR3PPK2_9PEZI</name>
<sequence length="325" mass="35563">MSDQRNHHHGDAGDRIASLPRAPDPSHDTKLRPQDVTTGQSKQTDEPLMLESGVWDIASISANSALMMLVHVVQSLSVITGEVPPTPPITRPPTPKPPTSVPDGLEAGPVASSLSSPESPVSPSATPTHSFPSCLIGSPEAQRDEPMPTIEEVAAHAHADAMTIQYAAIARRFFLKSAPPFSLSDYLQRLHKYCPHSPGVYLTAAAWIHRVCVTETLVPATARTVHRLCLATIRVASKTLEDNKWPQERVAKVGGIALHELARIEISLCFLLDFNLFVRAEELQARMWQLQQTTRQGLSLRKGLNEGFKMRLPSHLQRMGEITAA</sequence>
<feature type="compositionally biased region" description="Low complexity" evidence="1">
    <location>
        <begin position="109"/>
        <end position="128"/>
    </location>
</feature>
<reference evidence="2 3" key="1">
    <citation type="submission" date="2024-07" db="EMBL/GenBank/DDBJ databases">
        <title>Draft sequence of the Neodothiora populina.</title>
        <authorList>
            <person name="Drown D.D."/>
            <person name="Schuette U.S."/>
            <person name="Buechlein A.B."/>
            <person name="Rusch D.R."/>
            <person name="Winton L.W."/>
            <person name="Adams G.A."/>
        </authorList>
    </citation>
    <scope>NUCLEOTIDE SEQUENCE [LARGE SCALE GENOMIC DNA]</scope>
    <source>
        <strain evidence="2 3">CPC 39397</strain>
    </source>
</reference>
<dbReference type="InterPro" id="IPR036915">
    <property type="entry name" value="Cyclin-like_sf"/>
</dbReference>
<evidence type="ECO:0000313" key="3">
    <source>
        <dbReference type="Proteomes" id="UP001562354"/>
    </source>
</evidence>
<feature type="region of interest" description="Disordered" evidence="1">
    <location>
        <begin position="82"/>
        <end position="146"/>
    </location>
</feature>